<feature type="compositionally biased region" description="Low complexity" evidence="5">
    <location>
        <begin position="1"/>
        <end position="24"/>
    </location>
</feature>
<dbReference type="EMBL" id="CAUYUJ010019630">
    <property type="protein sequence ID" value="CAK0892572.1"/>
    <property type="molecule type" value="Genomic_DNA"/>
</dbReference>
<reference evidence="7" key="1">
    <citation type="submission" date="2023-10" db="EMBL/GenBank/DDBJ databases">
        <authorList>
            <person name="Chen Y."/>
            <person name="Shah S."/>
            <person name="Dougan E. K."/>
            <person name="Thang M."/>
            <person name="Chan C."/>
        </authorList>
    </citation>
    <scope>NUCLEOTIDE SEQUENCE [LARGE SCALE GENOMIC DNA]</scope>
</reference>
<dbReference type="PANTHER" id="PTHR10131:SF94">
    <property type="entry name" value="TNF RECEPTOR-ASSOCIATED FACTOR 4"/>
    <property type="match status" value="1"/>
</dbReference>
<evidence type="ECO:0000256" key="4">
    <source>
        <dbReference type="PROSITE-ProRule" id="PRU00175"/>
    </source>
</evidence>
<feature type="non-terminal residue" evidence="7">
    <location>
        <position position="1"/>
    </location>
</feature>
<evidence type="ECO:0000259" key="6">
    <source>
        <dbReference type="PROSITE" id="PS50089"/>
    </source>
</evidence>
<evidence type="ECO:0000256" key="3">
    <source>
        <dbReference type="ARBA" id="ARBA00022833"/>
    </source>
</evidence>
<keyword evidence="8" id="KW-1185">Reference proteome</keyword>
<sequence length="202" mass="21369">RQLVDSPDGSVVSRPSPSSSSRAPAGGGDGVVVFPEQLVTQKVGDLGEYAQFVCKICNLVVRSPLMLPCAHMFCSTCFNQWVQQKRPNVSCPTCEQAVRSQEVVRFEGTNGRGGALALLHRLYSGMKVKCAYNPELLESKPLTSEAARAKASGLRCDWRGAMHDYATHLKVCKVHAEVAAAAAAPAGASSSQDAAAPSPPQA</sequence>
<feature type="region of interest" description="Disordered" evidence="5">
    <location>
        <begin position="1"/>
        <end position="27"/>
    </location>
</feature>
<evidence type="ECO:0000256" key="1">
    <source>
        <dbReference type="ARBA" id="ARBA00022723"/>
    </source>
</evidence>
<protein>
    <recommendedName>
        <fullName evidence="6">RING-type domain-containing protein</fullName>
    </recommendedName>
</protein>
<dbReference type="InterPro" id="IPR018957">
    <property type="entry name" value="Znf_C3HC4_RING-type"/>
</dbReference>
<gene>
    <name evidence="7" type="ORF">PCOR1329_LOCUS72196</name>
</gene>
<accession>A0ABN9X067</accession>
<evidence type="ECO:0000256" key="2">
    <source>
        <dbReference type="ARBA" id="ARBA00022771"/>
    </source>
</evidence>
<dbReference type="PANTHER" id="PTHR10131">
    <property type="entry name" value="TNF RECEPTOR ASSOCIATED FACTOR"/>
    <property type="match status" value="1"/>
</dbReference>
<organism evidence="7 8">
    <name type="scientific">Prorocentrum cordatum</name>
    <dbReference type="NCBI Taxonomy" id="2364126"/>
    <lineage>
        <taxon>Eukaryota</taxon>
        <taxon>Sar</taxon>
        <taxon>Alveolata</taxon>
        <taxon>Dinophyceae</taxon>
        <taxon>Prorocentrales</taxon>
        <taxon>Prorocentraceae</taxon>
        <taxon>Prorocentrum</taxon>
    </lineage>
</organism>
<dbReference type="Proteomes" id="UP001189429">
    <property type="component" value="Unassembled WGS sequence"/>
</dbReference>
<keyword evidence="2 4" id="KW-0863">Zinc-finger</keyword>
<dbReference type="SUPFAM" id="SSF57850">
    <property type="entry name" value="RING/U-box"/>
    <property type="match status" value="1"/>
</dbReference>
<keyword evidence="3" id="KW-0862">Zinc</keyword>
<feature type="non-terminal residue" evidence="7">
    <location>
        <position position="202"/>
    </location>
</feature>
<comment type="caution">
    <text evidence="7">The sequence shown here is derived from an EMBL/GenBank/DDBJ whole genome shotgun (WGS) entry which is preliminary data.</text>
</comment>
<dbReference type="Pfam" id="PF00097">
    <property type="entry name" value="zf-C3HC4"/>
    <property type="match status" value="1"/>
</dbReference>
<dbReference type="InterPro" id="IPR001841">
    <property type="entry name" value="Znf_RING"/>
</dbReference>
<dbReference type="SMART" id="SM00184">
    <property type="entry name" value="RING"/>
    <property type="match status" value="1"/>
</dbReference>
<name>A0ABN9X067_9DINO</name>
<evidence type="ECO:0000313" key="7">
    <source>
        <dbReference type="EMBL" id="CAK0892572.1"/>
    </source>
</evidence>
<dbReference type="InterPro" id="IPR013083">
    <property type="entry name" value="Znf_RING/FYVE/PHD"/>
</dbReference>
<keyword evidence="1" id="KW-0479">Metal-binding</keyword>
<evidence type="ECO:0000256" key="5">
    <source>
        <dbReference type="SAM" id="MobiDB-lite"/>
    </source>
</evidence>
<dbReference type="PROSITE" id="PS50089">
    <property type="entry name" value="ZF_RING_2"/>
    <property type="match status" value="1"/>
</dbReference>
<feature type="domain" description="RING-type" evidence="6">
    <location>
        <begin position="54"/>
        <end position="95"/>
    </location>
</feature>
<dbReference type="Gene3D" id="3.30.40.10">
    <property type="entry name" value="Zinc/RING finger domain, C3HC4 (zinc finger)"/>
    <property type="match status" value="1"/>
</dbReference>
<evidence type="ECO:0000313" key="8">
    <source>
        <dbReference type="Proteomes" id="UP001189429"/>
    </source>
</evidence>
<proteinExistence type="predicted"/>